<dbReference type="Proteomes" id="UP000230423">
    <property type="component" value="Unassembled WGS sequence"/>
</dbReference>
<protein>
    <submittedName>
        <fullName evidence="2">Uncharacterized protein</fullName>
    </submittedName>
</protein>
<feature type="region of interest" description="Disordered" evidence="1">
    <location>
        <begin position="1"/>
        <end position="45"/>
    </location>
</feature>
<evidence type="ECO:0000256" key="1">
    <source>
        <dbReference type="SAM" id="MobiDB-lite"/>
    </source>
</evidence>
<reference evidence="2 3" key="1">
    <citation type="submission" date="2015-09" db="EMBL/GenBank/DDBJ databases">
        <title>Draft genome of the parasitic nematode Teladorsagia circumcincta isolate WARC Sus (inbred).</title>
        <authorList>
            <person name="Mitreva M."/>
        </authorList>
    </citation>
    <scope>NUCLEOTIDE SEQUENCE [LARGE SCALE GENOMIC DNA]</scope>
    <source>
        <strain evidence="2 3">S</strain>
    </source>
</reference>
<proteinExistence type="predicted"/>
<name>A0A2G9TAN2_TELCI</name>
<dbReference type="AlphaFoldDB" id="A0A2G9TAN2"/>
<feature type="compositionally biased region" description="Basic residues" evidence="1">
    <location>
        <begin position="34"/>
        <end position="43"/>
    </location>
</feature>
<evidence type="ECO:0000313" key="3">
    <source>
        <dbReference type="Proteomes" id="UP000230423"/>
    </source>
</evidence>
<organism evidence="2 3">
    <name type="scientific">Teladorsagia circumcincta</name>
    <name type="common">Brown stomach worm</name>
    <name type="synonym">Ostertagia circumcincta</name>
    <dbReference type="NCBI Taxonomy" id="45464"/>
    <lineage>
        <taxon>Eukaryota</taxon>
        <taxon>Metazoa</taxon>
        <taxon>Ecdysozoa</taxon>
        <taxon>Nematoda</taxon>
        <taxon>Chromadorea</taxon>
        <taxon>Rhabditida</taxon>
        <taxon>Rhabditina</taxon>
        <taxon>Rhabditomorpha</taxon>
        <taxon>Strongyloidea</taxon>
        <taxon>Trichostrongylidae</taxon>
        <taxon>Teladorsagia</taxon>
    </lineage>
</organism>
<evidence type="ECO:0000313" key="2">
    <source>
        <dbReference type="EMBL" id="PIO54440.1"/>
    </source>
</evidence>
<gene>
    <name evidence="2" type="ORF">TELCIR_24198</name>
</gene>
<keyword evidence="3" id="KW-1185">Reference proteome</keyword>
<dbReference type="OrthoDB" id="2127950at2759"/>
<dbReference type="EMBL" id="KZ396785">
    <property type="protein sequence ID" value="PIO54440.1"/>
    <property type="molecule type" value="Genomic_DNA"/>
</dbReference>
<sequence>MMARPFGSGDTEEEKYSRAQDGSDDDEESEPKRKVQKRGKFAKKHEEFKEHAVPINFTTPSGSLFPGNSFNLVYEKFWAV</sequence>
<accession>A0A2G9TAN2</accession>